<evidence type="ECO:0000313" key="8">
    <source>
        <dbReference type="Ensembl" id="ENSSDUP00000027608.1"/>
    </source>
</evidence>
<dbReference type="InterPro" id="IPR011009">
    <property type="entry name" value="Kinase-like_dom_sf"/>
</dbReference>
<dbReference type="PROSITE" id="PS00107">
    <property type="entry name" value="PROTEIN_KINASE_ATP"/>
    <property type="match status" value="1"/>
</dbReference>
<dbReference type="GO" id="GO:0005524">
    <property type="term" value="F:ATP binding"/>
    <property type="evidence" value="ECO:0007669"/>
    <property type="project" value="UniProtKB-UniRule"/>
</dbReference>
<organism evidence="8 9">
    <name type="scientific">Seriola dumerili</name>
    <name type="common">Greater amberjack</name>
    <name type="synonym">Caranx dumerili</name>
    <dbReference type="NCBI Taxonomy" id="41447"/>
    <lineage>
        <taxon>Eukaryota</taxon>
        <taxon>Metazoa</taxon>
        <taxon>Chordata</taxon>
        <taxon>Craniata</taxon>
        <taxon>Vertebrata</taxon>
        <taxon>Euteleostomi</taxon>
        <taxon>Actinopterygii</taxon>
        <taxon>Neopterygii</taxon>
        <taxon>Teleostei</taxon>
        <taxon>Neoteleostei</taxon>
        <taxon>Acanthomorphata</taxon>
        <taxon>Carangaria</taxon>
        <taxon>Carangiformes</taxon>
        <taxon>Carangidae</taxon>
        <taxon>Seriola</taxon>
    </lineage>
</organism>
<evidence type="ECO:0000256" key="5">
    <source>
        <dbReference type="ARBA" id="ARBA00022840"/>
    </source>
</evidence>
<evidence type="ECO:0000313" key="9">
    <source>
        <dbReference type="Proteomes" id="UP000261420"/>
    </source>
</evidence>
<keyword evidence="9" id="KW-1185">Reference proteome</keyword>
<dbReference type="PANTHER" id="PTHR24058">
    <property type="entry name" value="DUAL SPECIFICITY PROTEIN KINASE"/>
    <property type="match status" value="1"/>
</dbReference>
<name>A0A3B4V9W5_SERDU</name>
<dbReference type="InterPro" id="IPR017441">
    <property type="entry name" value="Protein_kinase_ATP_BS"/>
</dbReference>
<evidence type="ECO:0000256" key="4">
    <source>
        <dbReference type="ARBA" id="ARBA00022777"/>
    </source>
</evidence>
<keyword evidence="1" id="KW-0723">Serine/threonine-protein kinase</keyword>
<reference evidence="8" key="2">
    <citation type="submission" date="2025-09" db="UniProtKB">
        <authorList>
            <consortium name="Ensembl"/>
        </authorList>
    </citation>
    <scope>IDENTIFICATION</scope>
</reference>
<evidence type="ECO:0000256" key="6">
    <source>
        <dbReference type="PROSITE-ProRule" id="PRU10141"/>
    </source>
</evidence>
<evidence type="ECO:0000256" key="2">
    <source>
        <dbReference type="ARBA" id="ARBA00022679"/>
    </source>
</evidence>
<feature type="domain" description="Protein kinase" evidence="7">
    <location>
        <begin position="13"/>
        <end position="67"/>
    </location>
</feature>
<dbReference type="InterPro" id="IPR000719">
    <property type="entry name" value="Prot_kinase_dom"/>
</dbReference>
<dbReference type="Ensembl" id="ENSSDUT00000028092.1">
    <property type="protein sequence ID" value="ENSSDUP00000027608.1"/>
    <property type="gene ID" value="ENSSDUG00000019967.1"/>
</dbReference>
<dbReference type="GeneTree" id="ENSGT01130000280716"/>
<sequence length="67" mass="7379">AALDAGTLLASRYEVQAFLGEGTFGKVAKCADTVTNTKVAIKIIKDDPFFTEQALEEVEHKLFIYQN</sequence>
<keyword evidence="5 6" id="KW-0067">ATP-binding</keyword>
<evidence type="ECO:0000259" key="7">
    <source>
        <dbReference type="PROSITE" id="PS50011"/>
    </source>
</evidence>
<accession>A0A3B4V9W5</accession>
<protein>
    <recommendedName>
        <fullName evidence="7">Protein kinase domain-containing protein</fullName>
    </recommendedName>
</protein>
<dbReference type="PROSITE" id="PS50011">
    <property type="entry name" value="PROTEIN_KINASE_DOM"/>
    <property type="match status" value="1"/>
</dbReference>
<keyword evidence="2" id="KW-0808">Transferase</keyword>
<dbReference type="AlphaFoldDB" id="A0A3B4V9W5"/>
<keyword evidence="4" id="KW-0418">Kinase</keyword>
<feature type="binding site" evidence="6">
    <location>
        <position position="42"/>
    </location>
    <ligand>
        <name>ATP</name>
        <dbReference type="ChEBI" id="CHEBI:30616"/>
    </ligand>
</feature>
<dbReference type="GO" id="GO:0004674">
    <property type="term" value="F:protein serine/threonine kinase activity"/>
    <property type="evidence" value="ECO:0007669"/>
    <property type="project" value="UniProtKB-KW"/>
</dbReference>
<reference evidence="8" key="1">
    <citation type="submission" date="2025-08" db="UniProtKB">
        <authorList>
            <consortium name="Ensembl"/>
        </authorList>
    </citation>
    <scope>IDENTIFICATION</scope>
</reference>
<dbReference type="InterPro" id="IPR050494">
    <property type="entry name" value="Ser_Thr_dual-spec_kinase"/>
</dbReference>
<keyword evidence="3 6" id="KW-0547">Nucleotide-binding</keyword>
<dbReference type="SUPFAM" id="SSF56112">
    <property type="entry name" value="Protein kinase-like (PK-like)"/>
    <property type="match status" value="1"/>
</dbReference>
<proteinExistence type="predicted"/>
<evidence type="ECO:0000256" key="1">
    <source>
        <dbReference type="ARBA" id="ARBA00022527"/>
    </source>
</evidence>
<evidence type="ECO:0000256" key="3">
    <source>
        <dbReference type="ARBA" id="ARBA00022741"/>
    </source>
</evidence>
<dbReference type="Proteomes" id="UP000261420">
    <property type="component" value="Unplaced"/>
</dbReference>
<dbReference type="STRING" id="41447.ENSSDUP00000027608"/>
<dbReference type="Gene3D" id="3.30.200.20">
    <property type="entry name" value="Phosphorylase Kinase, domain 1"/>
    <property type="match status" value="1"/>
</dbReference>